<dbReference type="FunFam" id="2.60.40.10:FF:000813">
    <property type="entry name" value="Vesicle-associated protein 1-1"/>
    <property type="match status" value="1"/>
</dbReference>
<feature type="domain" description="MSP" evidence="9">
    <location>
        <begin position="2"/>
        <end position="125"/>
    </location>
</feature>
<dbReference type="InterPro" id="IPR008962">
    <property type="entry name" value="PapD-like_sf"/>
</dbReference>
<dbReference type="GO" id="GO:0140506">
    <property type="term" value="F:endoplasmic reticulum-autophagosome adaptor activity"/>
    <property type="evidence" value="ECO:0007669"/>
    <property type="project" value="UniProtKB-ARBA"/>
</dbReference>
<evidence type="ECO:0000259" key="9">
    <source>
        <dbReference type="PROSITE" id="PS50202"/>
    </source>
</evidence>
<evidence type="ECO:0000313" key="10">
    <source>
        <dbReference type="EMBL" id="KAK6543858.1"/>
    </source>
</evidence>
<keyword evidence="11" id="KW-1185">Reference proteome</keyword>
<dbReference type="Gene3D" id="2.60.40.10">
    <property type="entry name" value="Immunoglobulins"/>
    <property type="match status" value="1"/>
</dbReference>
<comment type="caution">
    <text evidence="10">The sequence shown here is derived from an EMBL/GenBank/DDBJ whole genome shotgun (WGS) entry which is preliminary data.</text>
</comment>
<dbReference type="PROSITE" id="PS50202">
    <property type="entry name" value="MSP"/>
    <property type="match status" value="1"/>
</dbReference>
<dbReference type="GO" id="GO:0033149">
    <property type="term" value="F:FFAT motif binding"/>
    <property type="evidence" value="ECO:0007669"/>
    <property type="project" value="TreeGrafter"/>
</dbReference>
<dbReference type="InterPro" id="IPR016763">
    <property type="entry name" value="VAP"/>
</dbReference>
<evidence type="ECO:0000256" key="4">
    <source>
        <dbReference type="ARBA" id="ARBA00022989"/>
    </source>
</evidence>
<evidence type="ECO:0000256" key="2">
    <source>
        <dbReference type="ARBA" id="ARBA00008932"/>
    </source>
</evidence>
<gene>
    <name evidence="10" type="primary">SCS2</name>
    <name evidence="10" type="ORF">TWF694_000585</name>
</gene>
<protein>
    <submittedName>
        <fullName evidence="10">Phosphatidylinositol-binding protein scs2</fullName>
    </submittedName>
</protein>
<dbReference type="GO" id="GO:0035091">
    <property type="term" value="F:phosphatidylinositol binding"/>
    <property type="evidence" value="ECO:0007669"/>
    <property type="project" value="UniProtKB-ARBA"/>
</dbReference>
<reference evidence="10 11" key="1">
    <citation type="submission" date="2019-10" db="EMBL/GenBank/DDBJ databases">
        <authorList>
            <person name="Palmer J.M."/>
        </authorList>
    </citation>
    <scope>NUCLEOTIDE SEQUENCE [LARGE SCALE GENOMIC DNA]</scope>
    <source>
        <strain evidence="10 11">TWF694</strain>
    </source>
</reference>
<evidence type="ECO:0000256" key="7">
    <source>
        <dbReference type="SAM" id="MobiDB-lite"/>
    </source>
</evidence>
<dbReference type="PANTHER" id="PTHR10809:SF6">
    <property type="entry name" value="AT11025P-RELATED"/>
    <property type="match status" value="1"/>
</dbReference>
<feature type="coiled-coil region" evidence="6">
    <location>
        <begin position="191"/>
        <end position="218"/>
    </location>
</feature>
<evidence type="ECO:0000256" key="3">
    <source>
        <dbReference type="ARBA" id="ARBA00022692"/>
    </source>
</evidence>
<dbReference type="GO" id="GO:0061817">
    <property type="term" value="P:endoplasmic reticulum-plasma membrane tethering"/>
    <property type="evidence" value="ECO:0007669"/>
    <property type="project" value="UniProtKB-ARBA"/>
</dbReference>
<dbReference type="GO" id="GO:0001786">
    <property type="term" value="F:phosphatidylserine binding"/>
    <property type="evidence" value="ECO:0007669"/>
    <property type="project" value="UniProtKB-ARBA"/>
</dbReference>
<dbReference type="GO" id="GO:0051685">
    <property type="term" value="P:maintenance of ER location"/>
    <property type="evidence" value="ECO:0007669"/>
    <property type="project" value="UniProtKB-ARBA"/>
</dbReference>
<comment type="subcellular location">
    <subcellularLocation>
        <location evidence="1">Endoplasmic reticulum membrane</location>
        <topology evidence="1">Single-pass type IV membrane protein</topology>
    </subcellularLocation>
</comment>
<keyword evidence="6" id="KW-0175">Coiled coil</keyword>
<dbReference type="GO" id="GO:0090158">
    <property type="term" value="P:endoplasmic reticulum membrane organization"/>
    <property type="evidence" value="ECO:0007669"/>
    <property type="project" value="TreeGrafter"/>
</dbReference>
<feature type="region of interest" description="Disordered" evidence="7">
    <location>
        <begin position="130"/>
        <end position="186"/>
    </location>
</feature>
<dbReference type="GO" id="GO:1902647">
    <property type="term" value="P:negative regulation of 1-phosphatidyl-1D-myo-inositol 4,5-bisphosphate biosynthetic process"/>
    <property type="evidence" value="ECO:0007669"/>
    <property type="project" value="UniProtKB-ARBA"/>
</dbReference>
<feature type="transmembrane region" description="Helical" evidence="8">
    <location>
        <begin position="249"/>
        <end position="268"/>
    </location>
</feature>
<comment type="similarity">
    <text evidence="2">Belongs to the VAMP-associated protein (VAP) (TC 9.B.17) family.</text>
</comment>
<sequence>MSVELHPSELGFRRPFDRETVQKLYIKNPNPLPVAFKVKTTAPKQYCVRPNSGRIEAGQDVEVAVLLQAMREDPPLDFRCRDKFLVQSVAITADQEFANISSVWQSVEKTAKDQIQEKKIRVTYLPPAATVHHNGEPEAQKAKSPSPPPYTSPSPDSKNLGPKADNSSSRDNVSETDAEPTEAHENIQPIVQTVADQLAEAKAQIVTLTKQLKESAQQKNLGELATGAKEKVAAGVTNIGRTSQAPEGVPVQLAAALCLAAFLLAYFFF</sequence>
<dbReference type="GO" id="GO:0005886">
    <property type="term" value="C:plasma membrane"/>
    <property type="evidence" value="ECO:0007669"/>
    <property type="project" value="TreeGrafter"/>
</dbReference>
<evidence type="ECO:0000256" key="1">
    <source>
        <dbReference type="ARBA" id="ARBA00004163"/>
    </source>
</evidence>
<dbReference type="GO" id="GO:0160219">
    <property type="term" value="C:cortical endoplasmic reticulum membrane"/>
    <property type="evidence" value="ECO:0007669"/>
    <property type="project" value="UniProtKB-ARBA"/>
</dbReference>
<organism evidence="10 11">
    <name type="scientific">Orbilia ellipsospora</name>
    <dbReference type="NCBI Taxonomy" id="2528407"/>
    <lineage>
        <taxon>Eukaryota</taxon>
        <taxon>Fungi</taxon>
        <taxon>Dikarya</taxon>
        <taxon>Ascomycota</taxon>
        <taxon>Pezizomycotina</taxon>
        <taxon>Orbiliomycetes</taxon>
        <taxon>Orbiliales</taxon>
        <taxon>Orbiliaceae</taxon>
        <taxon>Orbilia</taxon>
    </lineage>
</organism>
<dbReference type="InterPro" id="IPR013783">
    <property type="entry name" value="Ig-like_fold"/>
</dbReference>
<dbReference type="PANTHER" id="PTHR10809">
    <property type="entry name" value="VESICLE-ASSOCIATED MEMBRANE PROTEIN-ASSOCIATED PROTEIN"/>
    <property type="match status" value="1"/>
</dbReference>
<dbReference type="GO" id="GO:0061709">
    <property type="term" value="P:reticulophagy"/>
    <property type="evidence" value="ECO:0007669"/>
    <property type="project" value="UniProtKB-ARBA"/>
</dbReference>
<name>A0AAV9XVN7_9PEZI</name>
<dbReference type="InterPro" id="IPR000535">
    <property type="entry name" value="MSP_dom"/>
</dbReference>
<keyword evidence="5 8" id="KW-0472">Membrane</keyword>
<dbReference type="PIRSF" id="PIRSF019693">
    <property type="entry name" value="VAMP-associated"/>
    <property type="match status" value="1"/>
</dbReference>
<dbReference type="EMBL" id="JAVHJO010000001">
    <property type="protein sequence ID" value="KAK6543858.1"/>
    <property type="molecule type" value="Genomic_DNA"/>
</dbReference>
<dbReference type="Proteomes" id="UP001365542">
    <property type="component" value="Unassembled WGS sequence"/>
</dbReference>
<evidence type="ECO:0000256" key="6">
    <source>
        <dbReference type="SAM" id="Coils"/>
    </source>
</evidence>
<proteinExistence type="inferred from homology"/>
<dbReference type="GO" id="GO:0160214">
    <property type="term" value="F:endoplasmic reticulum-plasma membrane adaptor activity"/>
    <property type="evidence" value="ECO:0007669"/>
    <property type="project" value="UniProtKB-ARBA"/>
</dbReference>
<evidence type="ECO:0000256" key="8">
    <source>
        <dbReference type="SAM" id="Phobius"/>
    </source>
</evidence>
<accession>A0AAV9XVN7</accession>
<dbReference type="GO" id="GO:0007009">
    <property type="term" value="P:plasma membrane organization"/>
    <property type="evidence" value="ECO:0007669"/>
    <property type="project" value="UniProtKB-ARBA"/>
</dbReference>
<keyword evidence="4 8" id="KW-1133">Transmembrane helix</keyword>
<dbReference type="Pfam" id="PF00635">
    <property type="entry name" value="Motile_Sperm"/>
    <property type="match status" value="1"/>
</dbReference>
<dbReference type="AlphaFoldDB" id="A0AAV9XVN7"/>
<keyword evidence="3 8" id="KW-0812">Transmembrane</keyword>
<evidence type="ECO:0000256" key="5">
    <source>
        <dbReference type="ARBA" id="ARBA00023136"/>
    </source>
</evidence>
<dbReference type="SUPFAM" id="SSF49354">
    <property type="entry name" value="PapD-like"/>
    <property type="match status" value="1"/>
</dbReference>
<evidence type="ECO:0000313" key="11">
    <source>
        <dbReference type="Proteomes" id="UP001365542"/>
    </source>
</evidence>